<dbReference type="RefSeq" id="XP_018040624.1">
    <property type="nucleotide sequence ID" value="XM_018176204.1"/>
</dbReference>
<evidence type="ECO:0000256" key="6">
    <source>
        <dbReference type="ARBA" id="ARBA00022925"/>
    </source>
</evidence>
<dbReference type="Gene3D" id="1.20.1070.10">
    <property type="entry name" value="Rhodopsin 7-helix transmembrane proteins"/>
    <property type="match status" value="1"/>
</dbReference>
<keyword evidence="4" id="KW-0716">Sensory transduction</keyword>
<evidence type="ECO:0000256" key="8">
    <source>
        <dbReference type="ARBA" id="ARBA00022991"/>
    </source>
</evidence>
<dbReference type="EMBL" id="KV441549">
    <property type="protein sequence ID" value="OAG10259.1"/>
    <property type="molecule type" value="Genomic_DNA"/>
</dbReference>
<dbReference type="InterPro" id="IPR001425">
    <property type="entry name" value="Arc/bac/fun_rhodopsins"/>
</dbReference>
<dbReference type="InParanoid" id="A0A177CU21"/>
<dbReference type="Pfam" id="PF01036">
    <property type="entry name" value="Bac_rhodopsin"/>
    <property type="match status" value="1"/>
</dbReference>
<dbReference type="GO" id="GO:0005886">
    <property type="term" value="C:plasma membrane"/>
    <property type="evidence" value="ECO:0007669"/>
    <property type="project" value="TreeGrafter"/>
</dbReference>
<dbReference type="PRINTS" id="PR00251">
    <property type="entry name" value="BACTRLOPSIN"/>
</dbReference>
<dbReference type="OrthoDB" id="536545at2759"/>
<keyword evidence="5 12" id="KW-0812">Transmembrane</keyword>
<dbReference type="GO" id="GO:0009881">
    <property type="term" value="F:photoreceptor activity"/>
    <property type="evidence" value="ECO:0007669"/>
    <property type="project" value="UniProtKB-KW"/>
</dbReference>
<evidence type="ECO:0000256" key="1">
    <source>
        <dbReference type="ARBA" id="ARBA00004141"/>
    </source>
</evidence>
<dbReference type="FunFam" id="1.20.1070.10:FF:000160">
    <property type="entry name" value="Related to Opsin-1"/>
    <property type="match status" value="1"/>
</dbReference>
<evidence type="ECO:0000256" key="10">
    <source>
        <dbReference type="ARBA" id="ARBA00023170"/>
    </source>
</evidence>
<evidence type="ECO:0000256" key="11">
    <source>
        <dbReference type="SAM" id="MobiDB-lite"/>
    </source>
</evidence>
<evidence type="ECO:0000256" key="3">
    <source>
        <dbReference type="ARBA" id="ARBA00022543"/>
    </source>
</evidence>
<dbReference type="PANTHER" id="PTHR28286">
    <property type="match status" value="1"/>
</dbReference>
<sequence length="337" mass="37180">MGPLGEQIAQLERRNNALRLNGNTVNGRTADIGITTRGSDWYFTVCAVMTVAGFAFMGLAVRKPRHTRIFHYITSAVVFTAAIAYFCMGSNLGFTPVEVEFFRSDPKVRGTFREMFYVRYIDWFITTPLLLLDLMLTAGMPWPTIFFVIFADWVMIVTGLIGALVTSRYKWGFFTFGNFALFYILYHLGWESRRNANRFGNDVGKAFLYCGSLTSLLWLLYPIAWGVCEGGNVIAPDSEAIFYGILDLLAKPVFGALLIWGHRNIEPSRLGLNITDYDNDVAVHEKRATNDYGVPVTGNNTGVTNGTTTATTSGTTPVAAPASDGLGGNVPTHNPTV</sequence>
<feature type="transmembrane region" description="Helical" evidence="12">
    <location>
        <begin position="202"/>
        <end position="221"/>
    </location>
</feature>
<feature type="transmembrane region" description="Helical" evidence="12">
    <location>
        <begin position="171"/>
        <end position="190"/>
    </location>
</feature>
<evidence type="ECO:0000256" key="7">
    <source>
        <dbReference type="ARBA" id="ARBA00022989"/>
    </source>
</evidence>
<proteinExistence type="inferred from homology"/>
<feature type="transmembrane region" description="Helical" evidence="12">
    <location>
        <begin position="73"/>
        <end position="97"/>
    </location>
</feature>
<evidence type="ECO:0000256" key="12">
    <source>
        <dbReference type="SAM" id="Phobius"/>
    </source>
</evidence>
<dbReference type="PROSITE" id="PS00950">
    <property type="entry name" value="BACTERIAL_OPSIN_1"/>
    <property type="match status" value="1"/>
</dbReference>
<feature type="region of interest" description="Disordered" evidence="11">
    <location>
        <begin position="293"/>
        <end position="337"/>
    </location>
</feature>
<dbReference type="InterPro" id="IPR018229">
    <property type="entry name" value="Rhodopsin_retinal_BS"/>
</dbReference>
<protein>
    <submittedName>
        <fullName evidence="13">Family A G protein-coupled receptor-like protein</fullName>
    </submittedName>
</protein>
<comment type="subcellular location">
    <subcellularLocation>
        <location evidence="1">Membrane</location>
        <topology evidence="1">Multi-pass membrane protein</topology>
    </subcellularLocation>
</comment>
<feature type="compositionally biased region" description="Low complexity" evidence="11">
    <location>
        <begin position="293"/>
        <end position="323"/>
    </location>
</feature>
<evidence type="ECO:0000256" key="2">
    <source>
        <dbReference type="ARBA" id="ARBA00008130"/>
    </source>
</evidence>
<keyword evidence="14" id="KW-1185">Reference proteome</keyword>
<dbReference type="AlphaFoldDB" id="A0A177CU21"/>
<dbReference type="FunCoup" id="A0A177CU21">
    <property type="interactions" value="72"/>
</dbReference>
<evidence type="ECO:0000256" key="9">
    <source>
        <dbReference type="ARBA" id="ARBA00023136"/>
    </source>
</evidence>
<dbReference type="SMART" id="SM01021">
    <property type="entry name" value="Bac_rhodopsin"/>
    <property type="match status" value="1"/>
</dbReference>
<dbReference type="CDD" id="cd15239">
    <property type="entry name" value="7tm_YRO2_fungal-like"/>
    <property type="match status" value="1"/>
</dbReference>
<keyword evidence="3" id="KW-0600">Photoreceptor protein</keyword>
<evidence type="ECO:0000313" key="14">
    <source>
        <dbReference type="Proteomes" id="UP000077069"/>
    </source>
</evidence>
<dbReference type="GO" id="GO:0005216">
    <property type="term" value="F:monoatomic ion channel activity"/>
    <property type="evidence" value="ECO:0007669"/>
    <property type="project" value="InterPro"/>
</dbReference>
<evidence type="ECO:0000256" key="5">
    <source>
        <dbReference type="ARBA" id="ARBA00022692"/>
    </source>
</evidence>
<dbReference type="Proteomes" id="UP000077069">
    <property type="component" value="Unassembled WGS sequence"/>
</dbReference>
<feature type="transmembrane region" description="Helical" evidence="12">
    <location>
        <begin position="41"/>
        <end position="61"/>
    </location>
</feature>
<dbReference type="GeneID" id="28759690"/>
<comment type="similarity">
    <text evidence="2">Belongs to the archaeal/bacterial/fungal opsin family.</text>
</comment>
<evidence type="ECO:0000256" key="4">
    <source>
        <dbReference type="ARBA" id="ARBA00022606"/>
    </source>
</evidence>
<dbReference type="PANTHER" id="PTHR28286:SF1">
    <property type="entry name" value="30 KDA HEAT SHOCK PROTEIN-RELATED"/>
    <property type="match status" value="1"/>
</dbReference>
<keyword evidence="8" id="KW-0157">Chromophore</keyword>
<accession>A0A177CU21</accession>
<dbReference type="GO" id="GO:0007602">
    <property type="term" value="P:phototransduction"/>
    <property type="evidence" value="ECO:0007669"/>
    <property type="project" value="UniProtKB-KW"/>
</dbReference>
<keyword evidence="10 13" id="KW-0675">Receptor</keyword>
<dbReference type="GO" id="GO:0005783">
    <property type="term" value="C:endoplasmic reticulum"/>
    <property type="evidence" value="ECO:0007669"/>
    <property type="project" value="TreeGrafter"/>
</dbReference>
<dbReference type="InterPro" id="IPR043476">
    <property type="entry name" value="Yro2-like_7TM"/>
</dbReference>
<feature type="transmembrane region" description="Helical" evidence="12">
    <location>
        <begin position="145"/>
        <end position="165"/>
    </location>
</feature>
<feature type="transmembrane region" description="Helical" evidence="12">
    <location>
        <begin position="241"/>
        <end position="260"/>
    </location>
</feature>
<keyword evidence="7 12" id="KW-1133">Transmembrane helix</keyword>
<keyword evidence="6" id="KW-0681">Retinal protein</keyword>
<feature type="transmembrane region" description="Helical" evidence="12">
    <location>
        <begin position="117"/>
        <end position="138"/>
    </location>
</feature>
<evidence type="ECO:0000313" key="13">
    <source>
        <dbReference type="EMBL" id="OAG10259.1"/>
    </source>
</evidence>
<dbReference type="SUPFAM" id="SSF81321">
    <property type="entry name" value="Family A G protein-coupled receptor-like"/>
    <property type="match status" value="1"/>
</dbReference>
<keyword evidence="9 12" id="KW-0472">Membrane</keyword>
<organism evidence="13 14">
    <name type="scientific">Paraphaeosphaeria sporulosa</name>
    <dbReference type="NCBI Taxonomy" id="1460663"/>
    <lineage>
        <taxon>Eukaryota</taxon>
        <taxon>Fungi</taxon>
        <taxon>Dikarya</taxon>
        <taxon>Ascomycota</taxon>
        <taxon>Pezizomycotina</taxon>
        <taxon>Dothideomycetes</taxon>
        <taxon>Pleosporomycetidae</taxon>
        <taxon>Pleosporales</taxon>
        <taxon>Massarineae</taxon>
        <taxon>Didymosphaeriaceae</taxon>
        <taxon>Paraphaeosphaeria</taxon>
    </lineage>
</organism>
<name>A0A177CU21_9PLEO</name>
<reference evidence="13 14" key="1">
    <citation type="submission" date="2016-05" db="EMBL/GenBank/DDBJ databases">
        <title>Comparative analysis of secretome profiles of manganese(II)-oxidizing ascomycete fungi.</title>
        <authorList>
            <consortium name="DOE Joint Genome Institute"/>
            <person name="Zeiner C.A."/>
            <person name="Purvine S.O."/>
            <person name="Zink E.M."/>
            <person name="Wu S."/>
            <person name="Pasa-Tolic L."/>
            <person name="Chaput D.L."/>
            <person name="Haridas S."/>
            <person name="Grigoriev I.V."/>
            <person name="Santelli C.M."/>
            <person name="Hansel C.M."/>
        </authorList>
    </citation>
    <scope>NUCLEOTIDE SEQUENCE [LARGE SCALE GENOMIC DNA]</scope>
    <source>
        <strain evidence="13 14">AP3s5-JAC2a</strain>
    </source>
</reference>
<gene>
    <name evidence="13" type="ORF">CC84DRAFT_1138657</name>
</gene>